<keyword evidence="4" id="KW-1185">Reference proteome</keyword>
<proteinExistence type="predicted"/>
<dbReference type="PANTHER" id="PTHR33882:SF10">
    <property type="entry name" value="RPM1-INTERACTING PROTEIN 4 (RIN4) FAMILY PROTEIN"/>
    <property type="match status" value="1"/>
</dbReference>
<evidence type="ECO:0000259" key="2">
    <source>
        <dbReference type="Pfam" id="PF05627"/>
    </source>
</evidence>
<evidence type="ECO:0000256" key="1">
    <source>
        <dbReference type="SAM" id="MobiDB-lite"/>
    </source>
</evidence>
<dbReference type="Pfam" id="PF05627">
    <property type="entry name" value="AvrRpt-cleavage"/>
    <property type="match status" value="1"/>
</dbReference>
<dbReference type="EMBL" id="OX451741">
    <property type="protein sequence ID" value="CAI8619035.1"/>
    <property type="molecule type" value="Genomic_DNA"/>
</dbReference>
<dbReference type="InterPro" id="IPR008700">
    <property type="entry name" value="TypeIII_avirulence_cleave"/>
</dbReference>
<sequence length="140" mass="16052">MTGQWFELNMEIMSSEITFLSASFINSQTQKVDLSHSLRCVFTLLTNKTLNPFTPKLDLKTVMDSRNKKNGGWLSVPQFGDWDQKGQVPDYSLDFSKIRETRKHNKSNISRPSLGNEQDFHIDSTSTTHHHQHSPTVSLK</sequence>
<gene>
    <name evidence="3" type="ORF">VFH_VI151760</name>
</gene>
<evidence type="ECO:0000313" key="3">
    <source>
        <dbReference type="EMBL" id="CAI8619035.1"/>
    </source>
</evidence>
<evidence type="ECO:0000313" key="4">
    <source>
        <dbReference type="Proteomes" id="UP001157006"/>
    </source>
</evidence>
<feature type="domain" description="RIN4 pathogenic type III effector avirulence factor Avr cleavage site" evidence="2">
    <location>
        <begin position="72"/>
        <end position="103"/>
    </location>
</feature>
<organism evidence="3 4">
    <name type="scientific">Vicia faba</name>
    <name type="common">Broad bean</name>
    <name type="synonym">Faba vulgaris</name>
    <dbReference type="NCBI Taxonomy" id="3906"/>
    <lineage>
        <taxon>Eukaryota</taxon>
        <taxon>Viridiplantae</taxon>
        <taxon>Streptophyta</taxon>
        <taxon>Embryophyta</taxon>
        <taxon>Tracheophyta</taxon>
        <taxon>Spermatophyta</taxon>
        <taxon>Magnoliopsida</taxon>
        <taxon>eudicotyledons</taxon>
        <taxon>Gunneridae</taxon>
        <taxon>Pentapetalae</taxon>
        <taxon>rosids</taxon>
        <taxon>fabids</taxon>
        <taxon>Fabales</taxon>
        <taxon>Fabaceae</taxon>
        <taxon>Papilionoideae</taxon>
        <taxon>50 kb inversion clade</taxon>
        <taxon>NPAAA clade</taxon>
        <taxon>Hologalegina</taxon>
        <taxon>IRL clade</taxon>
        <taxon>Fabeae</taxon>
        <taxon>Vicia</taxon>
    </lineage>
</organism>
<reference evidence="3 4" key="1">
    <citation type="submission" date="2023-01" db="EMBL/GenBank/DDBJ databases">
        <authorList>
            <person name="Kreplak J."/>
        </authorList>
    </citation>
    <scope>NUCLEOTIDE SEQUENCE [LARGE SCALE GENOMIC DNA]</scope>
</reference>
<dbReference type="AlphaFoldDB" id="A0AAV1BC46"/>
<accession>A0AAV1BC46</accession>
<feature type="compositionally biased region" description="Polar residues" evidence="1">
    <location>
        <begin position="107"/>
        <end position="116"/>
    </location>
</feature>
<dbReference type="Proteomes" id="UP001157006">
    <property type="component" value="Chromosome 6"/>
</dbReference>
<protein>
    <recommendedName>
        <fullName evidence="2">RIN4 pathogenic type III effector avirulence factor Avr cleavage site domain-containing protein</fullName>
    </recommendedName>
</protein>
<dbReference type="PANTHER" id="PTHR33882">
    <property type="entry name" value="PATHOGENIC TYPE III EFFECTOR AVIRULENCE FACTOR AVR AVRRPT-CLEAVAGE: CLEAVAGE SITE PROTEIN"/>
    <property type="match status" value="1"/>
</dbReference>
<name>A0AAV1BC46_VICFA</name>
<feature type="region of interest" description="Disordered" evidence="1">
    <location>
        <begin position="102"/>
        <end position="140"/>
    </location>
</feature>